<keyword evidence="7" id="KW-1185">Reference proteome</keyword>
<dbReference type="PROSITE" id="PS50092">
    <property type="entry name" value="TSP1"/>
    <property type="match status" value="1"/>
</dbReference>
<feature type="signal peptide" evidence="4">
    <location>
        <begin position="1"/>
        <end position="29"/>
    </location>
</feature>
<gene>
    <name evidence="6" type="ORF">ODALV1_LOCUS17028</name>
</gene>
<accession>A0ABP1R445</accession>
<dbReference type="PANTHER" id="PTHR20920:SF5">
    <property type="entry name" value="SMB DOMAIN-CONTAINING PROTEIN"/>
    <property type="match status" value="1"/>
</dbReference>
<dbReference type="Pfam" id="PF25031">
    <property type="entry name" value="SBSPON_C"/>
    <property type="match status" value="1"/>
</dbReference>
<dbReference type="InterPro" id="IPR000884">
    <property type="entry name" value="TSP1_rpt"/>
</dbReference>
<dbReference type="InterPro" id="IPR044004">
    <property type="entry name" value="TSP1_spondin_dom"/>
</dbReference>
<sequence>MSKVFVKANLALWLVWVLVLTLTPEPATGQSDDDLENEIPRLSTGSCKKSGMCCPGRDSSCVIQKAKPNAIIEDLDDIPCYCDHACLNIGDCCGDFKAACGVFDCHVSSWGSWTPCDVDCGNGVMTRTRAIIQEPRNGGKPCPSLMQKRGCLGTRCQQSIRSSIEETAIILPAEYSSRRRITEGSDITRNLRLRYLKHAEKERAKPYCVEFEVVRSTKACKMLESLLTLREGSRVCTLCEPEAQRSYAEYRCVGSGSTNGFSTRFSSLREPSCHGKWKHIHSNSTCSCINGADFIFI</sequence>
<dbReference type="SUPFAM" id="SSF90188">
    <property type="entry name" value="Somatomedin B domain"/>
    <property type="match status" value="1"/>
</dbReference>
<dbReference type="PANTHER" id="PTHR20920">
    <property type="entry name" value="RPE-SPONDIN"/>
    <property type="match status" value="1"/>
</dbReference>
<evidence type="ECO:0000256" key="1">
    <source>
        <dbReference type="ARBA" id="ARBA00022729"/>
    </source>
</evidence>
<keyword evidence="1 4" id="KW-0732">Signal</keyword>
<dbReference type="Pfam" id="PF01033">
    <property type="entry name" value="Somatomedin_B"/>
    <property type="match status" value="1"/>
</dbReference>
<comment type="caution">
    <text evidence="6">The sequence shown here is derived from an EMBL/GenBank/DDBJ whole genome shotgun (WGS) entry which is preliminary data.</text>
</comment>
<dbReference type="InterPro" id="IPR036383">
    <property type="entry name" value="TSP1_rpt_sf"/>
</dbReference>
<dbReference type="Gene3D" id="2.20.100.10">
    <property type="entry name" value="Thrombospondin type-1 (TSP1) repeat"/>
    <property type="match status" value="1"/>
</dbReference>
<dbReference type="InterPro" id="IPR001212">
    <property type="entry name" value="Somatomedin_B_dom"/>
</dbReference>
<dbReference type="Gene3D" id="4.10.410.20">
    <property type="match status" value="1"/>
</dbReference>
<evidence type="ECO:0000313" key="6">
    <source>
        <dbReference type="EMBL" id="CAL8115826.1"/>
    </source>
</evidence>
<evidence type="ECO:0000256" key="4">
    <source>
        <dbReference type="SAM" id="SignalP"/>
    </source>
</evidence>
<proteinExistence type="predicted"/>
<dbReference type="EMBL" id="CAXLJM020000051">
    <property type="protein sequence ID" value="CAL8115826.1"/>
    <property type="molecule type" value="Genomic_DNA"/>
</dbReference>
<evidence type="ECO:0000256" key="3">
    <source>
        <dbReference type="ARBA" id="ARBA00023180"/>
    </source>
</evidence>
<dbReference type="InterPro" id="IPR036024">
    <property type="entry name" value="Somatomedin_B-like_dom_sf"/>
</dbReference>
<dbReference type="PROSITE" id="PS00524">
    <property type="entry name" value="SMB_1"/>
    <property type="match status" value="1"/>
</dbReference>
<protein>
    <recommendedName>
        <fullName evidence="5">SMB domain-containing protein</fullName>
    </recommendedName>
</protein>
<dbReference type="InterPro" id="IPR056801">
    <property type="entry name" value="SBSPON_C"/>
</dbReference>
<keyword evidence="2" id="KW-1015">Disulfide bond</keyword>
<dbReference type="Proteomes" id="UP001642540">
    <property type="component" value="Unassembled WGS sequence"/>
</dbReference>
<evidence type="ECO:0000259" key="5">
    <source>
        <dbReference type="PROSITE" id="PS50958"/>
    </source>
</evidence>
<feature type="chain" id="PRO_5045515490" description="SMB domain-containing protein" evidence="4">
    <location>
        <begin position="30"/>
        <end position="297"/>
    </location>
</feature>
<dbReference type="InterPro" id="IPR039942">
    <property type="entry name" value="SBSPO"/>
</dbReference>
<dbReference type="SUPFAM" id="SSF82895">
    <property type="entry name" value="TSP-1 type 1 repeat"/>
    <property type="match status" value="1"/>
</dbReference>
<dbReference type="Pfam" id="PF19028">
    <property type="entry name" value="TSP1_spondin"/>
    <property type="match status" value="1"/>
</dbReference>
<dbReference type="SMART" id="SM00209">
    <property type="entry name" value="TSP1"/>
    <property type="match status" value="1"/>
</dbReference>
<organism evidence="6 7">
    <name type="scientific">Orchesella dallaii</name>
    <dbReference type="NCBI Taxonomy" id="48710"/>
    <lineage>
        <taxon>Eukaryota</taxon>
        <taxon>Metazoa</taxon>
        <taxon>Ecdysozoa</taxon>
        <taxon>Arthropoda</taxon>
        <taxon>Hexapoda</taxon>
        <taxon>Collembola</taxon>
        <taxon>Entomobryomorpha</taxon>
        <taxon>Entomobryoidea</taxon>
        <taxon>Orchesellidae</taxon>
        <taxon>Orchesellinae</taxon>
        <taxon>Orchesella</taxon>
    </lineage>
</organism>
<keyword evidence="3" id="KW-0325">Glycoprotein</keyword>
<evidence type="ECO:0000256" key="2">
    <source>
        <dbReference type="ARBA" id="ARBA00023157"/>
    </source>
</evidence>
<evidence type="ECO:0000313" key="7">
    <source>
        <dbReference type="Proteomes" id="UP001642540"/>
    </source>
</evidence>
<reference evidence="6 7" key="1">
    <citation type="submission" date="2024-08" db="EMBL/GenBank/DDBJ databases">
        <authorList>
            <person name="Cucini C."/>
            <person name="Frati F."/>
        </authorList>
    </citation>
    <scope>NUCLEOTIDE SEQUENCE [LARGE SCALE GENOMIC DNA]</scope>
</reference>
<name>A0ABP1R445_9HEXA</name>
<dbReference type="PROSITE" id="PS50958">
    <property type="entry name" value="SMB_2"/>
    <property type="match status" value="1"/>
</dbReference>
<feature type="domain" description="SMB" evidence="5">
    <location>
        <begin position="57"/>
        <end position="104"/>
    </location>
</feature>